<dbReference type="EnsemblMetazoa" id="MDOA004291-RA">
    <property type="protein sequence ID" value="MDOA004291-PA"/>
    <property type="gene ID" value="MDOA004291"/>
</dbReference>
<dbReference type="InterPro" id="IPR010512">
    <property type="entry name" value="DUF1091"/>
</dbReference>
<dbReference type="VEuPathDB" id="VectorBase:MDOMA2_011317"/>
<gene>
    <name evidence="1" type="primary">101893223</name>
</gene>
<proteinExistence type="predicted"/>
<dbReference type="VEuPathDB" id="VectorBase:MDOA004291"/>
<dbReference type="PANTHER" id="PTHR21112:SF0">
    <property type="entry name" value="CHEMOSENSORY PROTEIN A 29A-RELATED"/>
    <property type="match status" value="1"/>
</dbReference>
<name>A0A1I8MF68_MUSDO</name>
<reference evidence="1" key="1">
    <citation type="submission" date="2020-05" db="UniProtKB">
        <authorList>
            <consortium name="EnsemblMetazoa"/>
        </authorList>
    </citation>
    <scope>IDENTIFICATION</scope>
    <source>
        <strain evidence="1">Aabys</strain>
    </source>
</reference>
<dbReference type="AlphaFoldDB" id="A0A1I8MF68"/>
<accession>A0A1I8MF68</accession>
<dbReference type="PANTHER" id="PTHR21112">
    <property type="entry name" value="CHEMOSENSORY PROTEIN A 29A-RELATED"/>
    <property type="match status" value="1"/>
</dbReference>
<protein>
    <submittedName>
        <fullName evidence="1">Uncharacterized protein</fullName>
    </submittedName>
</protein>
<sequence>RTFDIQAVEVSSSRPDLFSFADWKVERVSRGVFAFSGKYTVNMTVEEGDSNEVEVLSYRSDNGVRDFRPLSFKLERQHMFNYMNGFYKMYVMNSIRNCSTMPVFEGRFKPPFEKRTYVLEKCQFALDDFPNVVDGFYKAALIGYGEAHWSMNFTGQLS</sequence>
<dbReference type="eggNOG" id="ENOG502TBEJ">
    <property type="taxonomic scope" value="Eukaryota"/>
</dbReference>
<organism evidence="1">
    <name type="scientific">Musca domestica</name>
    <name type="common">House fly</name>
    <dbReference type="NCBI Taxonomy" id="7370"/>
    <lineage>
        <taxon>Eukaryota</taxon>
        <taxon>Metazoa</taxon>
        <taxon>Ecdysozoa</taxon>
        <taxon>Arthropoda</taxon>
        <taxon>Hexapoda</taxon>
        <taxon>Insecta</taxon>
        <taxon>Pterygota</taxon>
        <taxon>Neoptera</taxon>
        <taxon>Endopterygota</taxon>
        <taxon>Diptera</taxon>
        <taxon>Brachycera</taxon>
        <taxon>Muscomorpha</taxon>
        <taxon>Muscoidea</taxon>
        <taxon>Muscidae</taxon>
        <taxon>Musca</taxon>
    </lineage>
</organism>
<evidence type="ECO:0000313" key="1">
    <source>
        <dbReference type="EnsemblMetazoa" id="MDOA004291-PA"/>
    </source>
</evidence>
<dbReference type="Pfam" id="PF06477">
    <property type="entry name" value="DUF1091"/>
    <property type="match status" value="1"/>
</dbReference>